<evidence type="ECO:0000256" key="1">
    <source>
        <dbReference type="SAM" id="MobiDB-lite"/>
    </source>
</evidence>
<evidence type="ECO:0000313" key="3">
    <source>
        <dbReference type="Proteomes" id="UP000640052"/>
    </source>
</evidence>
<dbReference type="EMBL" id="BOOA01000027">
    <property type="protein sequence ID" value="GIH25331.1"/>
    <property type="molecule type" value="Genomic_DNA"/>
</dbReference>
<comment type="caution">
    <text evidence="2">The sequence shown here is derived from an EMBL/GenBank/DDBJ whole genome shotgun (WGS) entry which is preliminary data.</text>
</comment>
<dbReference type="Proteomes" id="UP000640052">
    <property type="component" value="Unassembled WGS sequence"/>
</dbReference>
<proteinExistence type="predicted"/>
<evidence type="ECO:0000313" key="2">
    <source>
        <dbReference type="EMBL" id="GIH25331.1"/>
    </source>
</evidence>
<dbReference type="AlphaFoldDB" id="A0A919QAN3"/>
<organism evidence="2 3">
    <name type="scientific">Acrocarpospora phusangensis</name>
    <dbReference type="NCBI Taxonomy" id="1070424"/>
    <lineage>
        <taxon>Bacteria</taxon>
        <taxon>Bacillati</taxon>
        <taxon>Actinomycetota</taxon>
        <taxon>Actinomycetes</taxon>
        <taxon>Streptosporangiales</taxon>
        <taxon>Streptosporangiaceae</taxon>
        <taxon>Acrocarpospora</taxon>
    </lineage>
</organism>
<sequence>MESQKRRWTIVFTVMVFMLTGMTAVMPVAASAGARPGPPTGTTSGNMVIKDDAAGEGGVPSPETEMPVPPTLPPGTSVPGDMCGDPYFGFWRWVEPGWQPSERRRHEWHANCASGPRRGAWSIYMGGAWSPGGVVCVAPGGSFYAGWKTLNWTHEDGELHSAGMTMGDCTLPSPPDPPEVRVTGQAVVPRRMGENAPMRPMAGARWELWYKGRHGTLSDPEEWHPVRPGAGGTGDPLTGYLGPNGEFDIEFVYPQNYQLANGSMWYGCLPTEPEVDFQQSHACADDKLVLRVEPKNADATVKVSEPGGNGEVEVSDEIELGLFFQRPEDQEHELTSPAAAAYGGILNVRDRTEGALGAALVQLNDEGHNRLSPFTNTIEIDTDFARSSAVEHEAGHLLERRLASAIPDLDPACRSHAFTLPSSDGCGWAEGFADFVAVLAENTPGTTDWTRMVDPGGYHDLEGCYSVFANPDPYRCESGPAVEGRVAAALWDLVDDNPPQEPNIGPTEIKNGFADYSTSSFQEIMRVVDEAEPETFAEFWRGWVDHQSGELRDAETMWLNTLHYSKVFDDDLSSSEGGWKLSDCAPEQCYEAATAWSRPDSGPSWSMTWDITSAVGQDTSASGRWDIWVHIPERENLDPYAHYEVKSSAGVQTYIIDQKTSRGWVGLGTQGFKLGTDGPVTVRLYNGEQPPSEGTSLVADGLLVAPSL</sequence>
<accession>A0A919QAN3</accession>
<feature type="region of interest" description="Disordered" evidence="1">
    <location>
        <begin position="33"/>
        <end position="68"/>
    </location>
</feature>
<protein>
    <submittedName>
        <fullName evidence="2">Uncharacterized protein</fullName>
    </submittedName>
</protein>
<reference evidence="2" key="1">
    <citation type="submission" date="2021-01" db="EMBL/GenBank/DDBJ databases">
        <title>Whole genome shotgun sequence of Acrocarpospora phusangensis NBRC 108782.</title>
        <authorList>
            <person name="Komaki H."/>
            <person name="Tamura T."/>
        </authorList>
    </citation>
    <scope>NUCLEOTIDE SEQUENCE</scope>
    <source>
        <strain evidence="2">NBRC 108782</strain>
    </source>
</reference>
<name>A0A919QAN3_9ACTN</name>
<keyword evidence="3" id="KW-1185">Reference proteome</keyword>
<gene>
    <name evidence="2" type="ORF">Aph01nite_36410</name>
</gene>